<dbReference type="AlphaFoldDB" id="A0A0G4IUY3"/>
<organism evidence="6 8">
    <name type="scientific">Plasmodiophora brassicae</name>
    <name type="common">Clubroot disease agent</name>
    <dbReference type="NCBI Taxonomy" id="37360"/>
    <lineage>
        <taxon>Eukaryota</taxon>
        <taxon>Sar</taxon>
        <taxon>Rhizaria</taxon>
        <taxon>Endomyxa</taxon>
        <taxon>Phytomyxea</taxon>
        <taxon>Plasmodiophorida</taxon>
        <taxon>Plasmodiophoridae</taxon>
        <taxon>Plasmodiophora</taxon>
    </lineage>
</organism>
<reference evidence="7 9" key="2">
    <citation type="submission" date="2018-03" db="EMBL/GenBank/DDBJ databases">
        <authorList>
            <person name="Fogelqvist J."/>
        </authorList>
    </citation>
    <scope>NUCLEOTIDE SEQUENCE [LARGE SCALE GENOMIC DNA]</scope>
</reference>
<dbReference type="EMBL" id="CDSF01000088">
    <property type="protein sequence ID" value="CEO98916.1"/>
    <property type="molecule type" value="Genomic_DNA"/>
</dbReference>
<reference evidence="6 8" key="1">
    <citation type="submission" date="2015-02" db="EMBL/GenBank/DDBJ databases">
        <authorList>
            <person name="Chooi Y.-H."/>
        </authorList>
    </citation>
    <scope>NUCLEOTIDE SEQUENCE [LARGE SCALE GENOMIC DNA]</scope>
    <source>
        <strain evidence="6">E3</strain>
    </source>
</reference>
<keyword evidence="2 4" id="KW-0853">WD repeat</keyword>
<feature type="compositionally biased region" description="Basic and acidic residues" evidence="5">
    <location>
        <begin position="35"/>
        <end position="49"/>
    </location>
</feature>
<dbReference type="EMBL" id="OVEO01000001">
    <property type="protein sequence ID" value="SPQ92990.1"/>
    <property type="molecule type" value="Genomic_DNA"/>
</dbReference>
<evidence type="ECO:0000313" key="7">
    <source>
        <dbReference type="EMBL" id="SPQ92990.1"/>
    </source>
</evidence>
<dbReference type="Proteomes" id="UP000039324">
    <property type="component" value="Unassembled WGS sequence"/>
</dbReference>
<evidence type="ECO:0000256" key="2">
    <source>
        <dbReference type="ARBA" id="ARBA00022574"/>
    </source>
</evidence>
<accession>A0A0G4IUY3</accession>
<evidence type="ECO:0000313" key="6">
    <source>
        <dbReference type="EMBL" id="CEO98916.1"/>
    </source>
</evidence>
<dbReference type="InterPro" id="IPR044285">
    <property type="entry name" value="PWP1"/>
</dbReference>
<dbReference type="PANTHER" id="PTHR14091">
    <property type="entry name" value="PERIODIC TRYPTOPHAN PROTEIN 1"/>
    <property type="match status" value="1"/>
</dbReference>
<dbReference type="InterPro" id="IPR015943">
    <property type="entry name" value="WD40/YVTN_repeat-like_dom_sf"/>
</dbReference>
<protein>
    <submittedName>
        <fullName evidence="6">Uncharacterized protein</fullName>
    </submittedName>
</protein>
<keyword evidence="1" id="KW-0597">Phosphoprotein</keyword>
<feature type="region of interest" description="Disordered" evidence="5">
    <location>
        <begin position="35"/>
        <end position="60"/>
    </location>
</feature>
<dbReference type="PROSITE" id="PS50294">
    <property type="entry name" value="WD_REPEATS_REGION"/>
    <property type="match status" value="2"/>
</dbReference>
<sequence length="451" mass="49058">MISAIQWIPKGAAQRVPLRYEIAHEELVAMENLKEAEDPIEDDSMRDGSDGDDLEDGGEHNAAVADMNDEEFEAALALYCDDDDDAGAVDVTERLLSSASVYDDGMEEMDAGNLDDLSDREDYELNDTDAVLVIGRTEDEDSNIEVHVYDSNTGSLYVHHDFAIPSFPLALQWMNINPKDSSAAGSFLAVGTFAPDIEIWNLDVIDVLEPVCRLGGVRSSSGHKVRLHKDSHMDAVMSLSWIASGRDRLASGSADCTVKLWDLPTQRCTSTLSHHKDKVQSVSWNPTEPVVLLSGSYDRSCVIVDTRTAKQSISVKTDADVEVLEWNPANAAVFAVSTESGRVTLVDVRKASDPLATWQAHEEACSALSFCQGVDLLATGSADKSVRVWDLNNIPNPTVLCERNLKVGAVLTLKCSRDDPTMLAAGGTEGVLALWDISENDDVARLLSTRS</sequence>
<evidence type="ECO:0000256" key="3">
    <source>
        <dbReference type="ARBA" id="ARBA00022737"/>
    </source>
</evidence>
<keyword evidence="7" id="KW-0496">Mitochondrion</keyword>
<dbReference type="STRING" id="37360.A0A0G4IUY3"/>
<evidence type="ECO:0000313" key="9">
    <source>
        <dbReference type="Proteomes" id="UP000290189"/>
    </source>
</evidence>
<dbReference type="GO" id="GO:0006364">
    <property type="term" value="P:rRNA processing"/>
    <property type="evidence" value="ECO:0007669"/>
    <property type="project" value="InterPro"/>
</dbReference>
<dbReference type="Pfam" id="PF00400">
    <property type="entry name" value="WD40"/>
    <property type="match status" value="3"/>
</dbReference>
<dbReference type="SMART" id="SM00320">
    <property type="entry name" value="WD40"/>
    <property type="match status" value="5"/>
</dbReference>
<dbReference type="InterPro" id="IPR001680">
    <property type="entry name" value="WD40_rpt"/>
</dbReference>
<proteinExistence type="predicted"/>
<dbReference type="PROSITE" id="PS50082">
    <property type="entry name" value="WD_REPEATS_2"/>
    <property type="match status" value="3"/>
</dbReference>
<dbReference type="Gene3D" id="2.130.10.10">
    <property type="entry name" value="YVTN repeat-like/Quinoprotein amine dehydrogenase"/>
    <property type="match status" value="2"/>
</dbReference>
<dbReference type="InterPro" id="IPR036322">
    <property type="entry name" value="WD40_repeat_dom_sf"/>
</dbReference>
<dbReference type="PRINTS" id="PR00320">
    <property type="entry name" value="GPROTEINBRPT"/>
</dbReference>
<evidence type="ECO:0000256" key="5">
    <source>
        <dbReference type="SAM" id="MobiDB-lite"/>
    </source>
</evidence>
<feature type="repeat" description="WD" evidence="4">
    <location>
        <begin position="229"/>
        <end position="271"/>
    </location>
</feature>
<dbReference type="PROSITE" id="PS00678">
    <property type="entry name" value="WD_REPEATS_1"/>
    <property type="match status" value="2"/>
</dbReference>
<keyword evidence="3" id="KW-0677">Repeat</keyword>
<feature type="repeat" description="WD" evidence="4">
    <location>
        <begin position="272"/>
        <end position="314"/>
    </location>
</feature>
<dbReference type="GO" id="GO:0005634">
    <property type="term" value="C:nucleus"/>
    <property type="evidence" value="ECO:0007669"/>
    <property type="project" value="TreeGrafter"/>
</dbReference>
<dbReference type="OMA" id="CFVPRGV"/>
<evidence type="ECO:0000256" key="1">
    <source>
        <dbReference type="ARBA" id="ARBA00022553"/>
    </source>
</evidence>
<evidence type="ECO:0000256" key="4">
    <source>
        <dbReference type="PROSITE-ProRule" id="PRU00221"/>
    </source>
</evidence>
<dbReference type="InterPro" id="IPR019775">
    <property type="entry name" value="WD40_repeat_CS"/>
</dbReference>
<keyword evidence="8" id="KW-1185">Reference proteome</keyword>
<gene>
    <name evidence="6" type="ORF">PBRA_007030</name>
    <name evidence="7" type="ORF">PLBR_LOCUS205</name>
</gene>
<dbReference type="PANTHER" id="PTHR14091:SF0">
    <property type="entry name" value="PERIODIC TRYPTOPHAN PROTEIN 1 HOMOLOG"/>
    <property type="match status" value="1"/>
</dbReference>
<dbReference type="OrthoDB" id="270624at2759"/>
<evidence type="ECO:0000313" key="8">
    <source>
        <dbReference type="Proteomes" id="UP000039324"/>
    </source>
</evidence>
<name>A0A0G4IUY3_PLABS</name>
<dbReference type="SUPFAM" id="SSF50978">
    <property type="entry name" value="WD40 repeat-like"/>
    <property type="match status" value="1"/>
</dbReference>
<dbReference type="Proteomes" id="UP000290189">
    <property type="component" value="Unassembled WGS sequence"/>
</dbReference>
<dbReference type="InterPro" id="IPR020472">
    <property type="entry name" value="WD40_PAC1"/>
</dbReference>
<geneLocation type="mitochondrion" evidence="7"/>
<feature type="repeat" description="WD" evidence="4">
    <location>
        <begin position="358"/>
        <end position="393"/>
    </location>
</feature>